<protein>
    <recommendedName>
        <fullName evidence="1">HicB-like antitoxin of toxin-antitoxin system domain-containing protein</fullName>
    </recommendedName>
</protein>
<dbReference type="EMBL" id="PCRH01000066">
    <property type="protein sequence ID" value="PIP16883.1"/>
    <property type="molecule type" value="Genomic_DNA"/>
</dbReference>
<accession>A0A2G9YDS5</accession>
<dbReference type="PANTHER" id="PTHR34504:SF4">
    <property type="entry name" value="ANTITOXIN HICB"/>
    <property type="match status" value="1"/>
</dbReference>
<dbReference type="AlphaFoldDB" id="A0A2G9YDS5"/>
<evidence type="ECO:0000313" key="3">
    <source>
        <dbReference type="Proteomes" id="UP000231480"/>
    </source>
</evidence>
<dbReference type="InterPro" id="IPR031807">
    <property type="entry name" value="HicB-like"/>
</dbReference>
<gene>
    <name evidence="2" type="ORF">COX44_03015</name>
</gene>
<dbReference type="Pfam" id="PF15919">
    <property type="entry name" value="HicB_lk_antitox"/>
    <property type="match status" value="1"/>
</dbReference>
<dbReference type="SUPFAM" id="SSF143100">
    <property type="entry name" value="TTHA1013/TTHA0281-like"/>
    <property type="match status" value="1"/>
</dbReference>
<organism evidence="2 3">
    <name type="scientific">Candidatus Portnoybacteria bacterium CG23_combo_of_CG06-09_8_20_14_all_37_13</name>
    <dbReference type="NCBI Taxonomy" id="1974819"/>
    <lineage>
        <taxon>Bacteria</taxon>
        <taxon>Candidatus Portnoyibacteriota</taxon>
    </lineage>
</organism>
<evidence type="ECO:0000259" key="1">
    <source>
        <dbReference type="Pfam" id="PF15919"/>
    </source>
</evidence>
<dbReference type="Proteomes" id="UP000231480">
    <property type="component" value="Unassembled WGS sequence"/>
</dbReference>
<sequence length="83" mass="9685">MVQTKILTKYRGLTLPLFIEKDEDNFYVVECPILEGCYAQGKTIDEALKNIREVIELVLEEEKHQIIIGCYQPRELSFHTITL</sequence>
<reference evidence="2 3" key="1">
    <citation type="submission" date="2017-09" db="EMBL/GenBank/DDBJ databases">
        <title>Depth-based differentiation of microbial function through sediment-hosted aquifers and enrichment of novel symbionts in the deep terrestrial subsurface.</title>
        <authorList>
            <person name="Probst A.J."/>
            <person name="Ladd B."/>
            <person name="Jarett J.K."/>
            <person name="Geller-Mcgrath D.E."/>
            <person name="Sieber C.M."/>
            <person name="Emerson J.B."/>
            <person name="Anantharaman K."/>
            <person name="Thomas B.C."/>
            <person name="Malmstrom R."/>
            <person name="Stieglmeier M."/>
            <person name="Klingl A."/>
            <person name="Woyke T."/>
            <person name="Ryan C.M."/>
            <person name="Banfield J.F."/>
        </authorList>
    </citation>
    <scope>NUCLEOTIDE SEQUENCE [LARGE SCALE GENOMIC DNA]</scope>
    <source>
        <strain evidence="2">CG23_combo_of_CG06-09_8_20_14_all_37_13</strain>
    </source>
</reference>
<name>A0A2G9YDS5_9BACT</name>
<dbReference type="InterPro" id="IPR035069">
    <property type="entry name" value="TTHA1013/TTHA0281-like"/>
</dbReference>
<comment type="caution">
    <text evidence="2">The sequence shown here is derived from an EMBL/GenBank/DDBJ whole genome shotgun (WGS) entry which is preliminary data.</text>
</comment>
<feature type="domain" description="HicB-like antitoxin of toxin-antitoxin system" evidence="1">
    <location>
        <begin position="16"/>
        <end position="61"/>
    </location>
</feature>
<proteinExistence type="predicted"/>
<evidence type="ECO:0000313" key="2">
    <source>
        <dbReference type="EMBL" id="PIP16883.1"/>
    </source>
</evidence>
<dbReference type="InterPro" id="IPR051404">
    <property type="entry name" value="TA_system_antitoxin"/>
</dbReference>
<dbReference type="PANTHER" id="PTHR34504">
    <property type="entry name" value="ANTITOXIN HICB"/>
    <property type="match status" value="1"/>
</dbReference>
<dbReference type="Gene3D" id="3.30.160.250">
    <property type="match status" value="1"/>
</dbReference>